<feature type="transmembrane region" description="Helical" evidence="1">
    <location>
        <begin position="384"/>
        <end position="403"/>
    </location>
</feature>
<evidence type="ECO:0000259" key="2">
    <source>
        <dbReference type="Pfam" id="PF10145"/>
    </source>
</evidence>
<evidence type="ECO:0000256" key="1">
    <source>
        <dbReference type="SAM" id="Phobius"/>
    </source>
</evidence>
<feature type="transmembrane region" description="Helical" evidence="1">
    <location>
        <begin position="354"/>
        <end position="372"/>
    </location>
</feature>
<dbReference type="Pfam" id="PF10145">
    <property type="entry name" value="PhageMin_Tail"/>
    <property type="match status" value="1"/>
</dbReference>
<reference evidence="4" key="1">
    <citation type="journal article" date="2019" name="Int. J. Syst. Evol. Microbiol.">
        <title>The Global Catalogue of Microorganisms (GCM) 10K type strain sequencing project: providing services to taxonomists for standard genome sequencing and annotation.</title>
        <authorList>
            <consortium name="The Broad Institute Genomics Platform"/>
            <consortium name="The Broad Institute Genome Sequencing Center for Infectious Disease"/>
            <person name="Wu L."/>
            <person name="Ma J."/>
        </authorList>
    </citation>
    <scope>NUCLEOTIDE SEQUENCE [LARGE SCALE GENOMIC DNA]</scope>
    <source>
        <strain evidence="4">JCM 18409</strain>
    </source>
</reference>
<organism evidence="3 4">
    <name type="scientific">Streptomyces siamensis</name>
    <dbReference type="NCBI Taxonomy" id="1274986"/>
    <lineage>
        <taxon>Bacteria</taxon>
        <taxon>Bacillati</taxon>
        <taxon>Actinomycetota</taxon>
        <taxon>Actinomycetes</taxon>
        <taxon>Kitasatosporales</taxon>
        <taxon>Streptomycetaceae</taxon>
        <taxon>Streptomyces</taxon>
    </lineage>
</organism>
<feature type="transmembrane region" description="Helical" evidence="1">
    <location>
        <begin position="409"/>
        <end position="428"/>
    </location>
</feature>
<proteinExistence type="predicted"/>
<sequence>MSDTSLVFNLVARDQATETLGKVREKFDQAATGIAAGVAGGLGVGIAASLDMSAANAKLAAQLGVGPAEAAKLSKVSSDVYANAWGESTEDVNNAIRGVYQNIGDTSKAKGGLEGVTTKALALAETFDQEVGPTTAAVGQMLKTGLAKNADEAFDILTRGMQTGANKADDLLDTVNEYGTQWRKFGLDGKTAMGLLSQGLKGGARDADLVADSIKEFSIRAIDGSKTTADGFKAIGLNAKDMATKIGKGGKGATEALDETLDRLRNIKDPVKRSAAAVQLFGTQAEDLGDALYSLDPSTAVDALGQVGGAADKMSKTVGDSPSAALEGFKRKAVTKLAEISGTFIAFAMDNQAVFEPLAYIFGGMALAILAIKGGMMAWAAAQAVWSAATAIATGVQWAWNTALLSSPLTWIILAVLALVAVIVIIATKTDWFQTLWSTVWDAIKTGTKAAVDWISGVLNWFSDLPGKFASWWGSAKDYAVGKMTALVNWVKGLPGRASAALSGLAGALRARASSAFQSMRDAASSKASALMTWASGIPGRISKAVSGMGSALRDKGRAVIQGLWNGIAGMGGWLWSKVKNFVKSNVVNAAKSFLHIGSPSKLMADQIGHWVPAGVAMGIEKNAGVVDKAMTGLVDPSVVQTSTPLTTGMAPLMGAQAGGGTVVVRFETAGAEDDFHRFLRKLTRVKGRGNVQTAFGQ</sequence>
<protein>
    <recommendedName>
        <fullName evidence="2">Phage tail tape measure protein domain-containing protein</fullName>
    </recommendedName>
</protein>
<accession>A0ABP9IKH0</accession>
<dbReference type="InterPro" id="IPR010090">
    <property type="entry name" value="Phage_tape_meas"/>
</dbReference>
<keyword evidence="1" id="KW-1133">Transmembrane helix</keyword>
<comment type="caution">
    <text evidence="3">The sequence shown here is derived from an EMBL/GenBank/DDBJ whole genome shotgun (WGS) entry which is preliminary data.</text>
</comment>
<dbReference type="RefSeq" id="WP_345642368.1">
    <property type="nucleotide sequence ID" value="NZ_BAABKB010000002.1"/>
</dbReference>
<feature type="domain" description="Phage tail tape measure protein" evidence="2">
    <location>
        <begin position="82"/>
        <end position="282"/>
    </location>
</feature>
<dbReference type="Proteomes" id="UP001501759">
    <property type="component" value="Unassembled WGS sequence"/>
</dbReference>
<evidence type="ECO:0000313" key="4">
    <source>
        <dbReference type="Proteomes" id="UP001501759"/>
    </source>
</evidence>
<dbReference type="EMBL" id="BAABKB010000002">
    <property type="protein sequence ID" value="GAA4999467.1"/>
    <property type="molecule type" value="Genomic_DNA"/>
</dbReference>
<keyword evidence="4" id="KW-1185">Reference proteome</keyword>
<gene>
    <name evidence="3" type="ORF">GCM10023335_12350</name>
</gene>
<name>A0ABP9IKH0_9ACTN</name>
<evidence type="ECO:0000313" key="3">
    <source>
        <dbReference type="EMBL" id="GAA4999467.1"/>
    </source>
</evidence>
<keyword evidence="1" id="KW-0472">Membrane</keyword>
<keyword evidence="1" id="KW-0812">Transmembrane</keyword>